<dbReference type="Proteomes" id="UP000275408">
    <property type="component" value="Unassembled WGS sequence"/>
</dbReference>
<organism evidence="2 3">
    <name type="scientific">Pocillopora damicornis</name>
    <name type="common">Cauliflower coral</name>
    <name type="synonym">Millepora damicornis</name>
    <dbReference type="NCBI Taxonomy" id="46731"/>
    <lineage>
        <taxon>Eukaryota</taxon>
        <taxon>Metazoa</taxon>
        <taxon>Cnidaria</taxon>
        <taxon>Anthozoa</taxon>
        <taxon>Hexacorallia</taxon>
        <taxon>Scleractinia</taxon>
        <taxon>Astrocoeniina</taxon>
        <taxon>Pocilloporidae</taxon>
        <taxon>Pocillopora</taxon>
    </lineage>
</organism>
<dbReference type="Pfam" id="PF12824">
    <property type="entry name" value="MRP-L20"/>
    <property type="match status" value="1"/>
</dbReference>
<evidence type="ECO:0000313" key="3">
    <source>
        <dbReference type="Proteomes" id="UP000275408"/>
    </source>
</evidence>
<dbReference type="EMBL" id="RCHS01003526">
    <property type="protein sequence ID" value="RMX41137.1"/>
    <property type="molecule type" value="Genomic_DNA"/>
</dbReference>
<sequence length="271" mass="31379">MAASRSTFGNFSSRVLQFYRESHGLRVPVCNLSTSQVCKKKTPHTVGVPAWAKAGLRRKNVLLEMKKPKSERQIQAEFNLENDTTELNLYTTTSRGPLFENTADTESRIEKAKITMSADKTMFVCYHPAKPFPLQFSKDIGYHVWWHQDTDYTENYRDHLTKEETAEVKKLRAEDPKLWTVIALSRMLEVKPLAILLAAPLTDEQKFELEVERKLLNEWTLSKRKIYRANQELERLRYYQETRANSPENEEKTVKSESEDVASENRAVSGS</sequence>
<feature type="compositionally biased region" description="Basic and acidic residues" evidence="1">
    <location>
        <begin position="249"/>
        <end position="258"/>
    </location>
</feature>
<dbReference type="OMA" id="DESIMHK"/>
<comment type="caution">
    <text evidence="2">The sequence shown here is derived from an EMBL/GenBank/DDBJ whole genome shotgun (WGS) entry which is preliminary data.</text>
</comment>
<proteinExistence type="predicted"/>
<name>A0A3M6TI94_POCDA</name>
<dbReference type="OrthoDB" id="6021263at2759"/>
<feature type="region of interest" description="Disordered" evidence="1">
    <location>
        <begin position="241"/>
        <end position="271"/>
    </location>
</feature>
<keyword evidence="3" id="KW-1185">Reference proteome</keyword>
<evidence type="ECO:0000313" key="2">
    <source>
        <dbReference type="EMBL" id="RMX41137.1"/>
    </source>
</evidence>
<evidence type="ECO:0000256" key="1">
    <source>
        <dbReference type="SAM" id="MobiDB-lite"/>
    </source>
</evidence>
<dbReference type="AlphaFoldDB" id="A0A3M6TI94"/>
<reference evidence="2 3" key="1">
    <citation type="journal article" date="2018" name="Sci. Rep.">
        <title>Comparative analysis of the Pocillopora damicornis genome highlights role of immune system in coral evolution.</title>
        <authorList>
            <person name="Cunning R."/>
            <person name="Bay R.A."/>
            <person name="Gillette P."/>
            <person name="Baker A.C."/>
            <person name="Traylor-Knowles N."/>
        </authorList>
    </citation>
    <scope>NUCLEOTIDE SEQUENCE [LARGE SCALE GENOMIC DNA]</scope>
    <source>
        <strain evidence="2">RSMAS</strain>
        <tissue evidence="2">Whole animal</tissue>
    </source>
</reference>
<gene>
    <name evidence="2" type="ORF">pdam_00023140</name>
</gene>
<protein>
    <submittedName>
        <fullName evidence="2">Uncharacterized protein</fullName>
    </submittedName>
</protein>
<accession>A0A3M6TI94</accession>